<gene>
    <name evidence="1" type="ORF">EG244_02510</name>
</gene>
<dbReference type="Proteomes" id="UP000282125">
    <property type="component" value="Unassembled WGS sequence"/>
</dbReference>
<evidence type="ECO:0000313" key="1">
    <source>
        <dbReference type="EMBL" id="RRH77915.1"/>
    </source>
</evidence>
<keyword evidence="2" id="KW-1185">Reference proteome</keyword>
<sequence>MIIEGIRFDMSWQQGHSPEAALPKLHGIYCEVLWPVRGIRIGVSQNIAARHRGHKTWMRSMKKGTGNRSQRSGPLANHAKDWGDLGLETFALSTDPRLADPALRLQCETVLHRWAETQRDWKNFNGEKWRPANYGHSVLDEQKAADQYGILLRHSRAAAML</sequence>
<accession>A0A3P3DUR9</accession>
<dbReference type="RefSeq" id="WP_124963442.1">
    <property type="nucleotide sequence ID" value="NZ_RRAZ01000003.1"/>
</dbReference>
<reference evidence="1 2" key="1">
    <citation type="submission" date="2018-11" db="EMBL/GenBank/DDBJ databases">
        <title>Gemmobacter sp. nov., YIM 102744-1 draft genome.</title>
        <authorList>
            <person name="Li G."/>
            <person name="Jiang Y."/>
        </authorList>
    </citation>
    <scope>NUCLEOTIDE SEQUENCE [LARGE SCALE GENOMIC DNA]</scope>
    <source>
        <strain evidence="1 2">YIM 102744-1</strain>
    </source>
</reference>
<evidence type="ECO:0000313" key="2">
    <source>
        <dbReference type="Proteomes" id="UP000282125"/>
    </source>
</evidence>
<dbReference type="AlphaFoldDB" id="A0A3P3DUR9"/>
<proteinExistence type="predicted"/>
<comment type="caution">
    <text evidence="1">The sequence shown here is derived from an EMBL/GenBank/DDBJ whole genome shotgun (WGS) entry which is preliminary data.</text>
</comment>
<evidence type="ECO:0008006" key="3">
    <source>
        <dbReference type="Google" id="ProtNLM"/>
    </source>
</evidence>
<protein>
    <recommendedName>
        <fullName evidence="3">GIY-YIG nuclease family protein</fullName>
    </recommendedName>
</protein>
<organism evidence="1 2">
    <name type="scientific">Falsigemmobacter faecalis</name>
    <dbReference type="NCBI Taxonomy" id="2488730"/>
    <lineage>
        <taxon>Bacteria</taxon>
        <taxon>Pseudomonadati</taxon>
        <taxon>Pseudomonadota</taxon>
        <taxon>Alphaproteobacteria</taxon>
        <taxon>Rhodobacterales</taxon>
        <taxon>Paracoccaceae</taxon>
        <taxon>Falsigemmobacter</taxon>
    </lineage>
</organism>
<name>A0A3P3DUR9_9RHOB</name>
<dbReference type="OrthoDB" id="7869828at2"/>
<dbReference type="EMBL" id="RRAZ01000003">
    <property type="protein sequence ID" value="RRH77915.1"/>
    <property type="molecule type" value="Genomic_DNA"/>
</dbReference>